<keyword evidence="1" id="KW-0175">Coiled coil</keyword>
<evidence type="ECO:0000313" key="2">
    <source>
        <dbReference type="EMBL" id="AMP06528.1"/>
    </source>
</evidence>
<dbReference type="PATRIC" id="fig|279113.9.peg.4177"/>
<reference evidence="2 3" key="1">
    <citation type="submission" date="2015-11" db="EMBL/GenBank/DDBJ databases">
        <title>Exploring the genomic traits of fungus-feeding bacterial genus Collimonas.</title>
        <authorList>
            <person name="Song C."/>
            <person name="Schmidt R."/>
            <person name="de Jager V."/>
            <person name="Krzyzanowska D."/>
            <person name="Jongedijk E."/>
            <person name="Cankar K."/>
            <person name="Beekwilder J."/>
            <person name="van Veen A."/>
            <person name="de Boer W."/>
            <person name="van Veen J.A."/>
            <person name="Garbeva P."/>
        </authorList>
    </citation>
    <scope>NUCLEOTIDE SEQUENCE [LARGE SCALE GENOMIC DNA]</scope>
    <source>
        <strain evidence="2 3">Ter91</strain>
    </source>
</reference>
<dbReference type="EMBL" id="CP013234">
    <property type="protein sequence ID" value="AMP06528.1"/>
    <property type="molecule type" value="Genomic_DNA"/>
</dbReference>
<dbReference type="AlphaFoldDB" id="A0A127Q918"/>
<dbReference type="STRING" id="279113.CPter91_4213"/>
<dbReference type="Proteomes" id="UP000074561">
    <property type="component" value="Chromosome"/>
</dbReference>
<feature type="coiled-coil region" evidence="1">
    <location>
        <begin position="52"/>
        <end position="86"/>
    </location>
</feature>
<proteinExistence type="predicted"/>
<dbReference type="KEGG" id="cpra:CPter91_4213"/>
<protein>
    <recommendedName>
        <fullName evidence="4">Phage lysis regulatory, LysB family protein</fullName>
    </recommendedName>
</protein>
<dbReference type="RefSeq" id="WP_061943041.1">
    <property type="nucleotide sequence ID" value="NZ_CP013234.1"/>
</dbReference>
<organism evidence="2 3">
    <name type="scientific">Collimonas pratensis</name>
    <dbReference type="NCBI Taxonomy" id="279113"/>
    <lineage>
        <taxon>Bacteria</taxon>
        <taxon>Pseudomonadati</taxon>
        <taxon>Pseudomonadota</taxon>
        <taxon>Betaproteobacteria</taxon>
        <taxon>Burkholderiales</taxon>
        <taxon>Oxalobacteraceae</taxon>
        <taxon>Collimonas</taxon>
    </lineage>
</organism>
<name>A0A127Q918_9BURK</name>
<evidence type="ECO:0000313" key="3">
    <source>
        <dbReference type="Proteomes" id="UP000074561"/>
    </source>
</evidence>
<gene>
    <name evidence="2" type="ORF">CPter91_4213</name>
</gene>
<evidence type="ECO:0008006" key="4">
    <source>
        <dbReference type="Google" id="ProtNLM"/>
    </source>
</evidence>
<evidence type="ECO:0000256" key="1">
    <source>
        <dbReference type="SAM" id="Coils"/>
    </source>
</evidence>
<accession>A0A127Q918</accession>
<sequence length="140" mass="15140">MELIAKSLISVLGIGALCLVIYVQRDSLTAAKERAEAAEKITRDRDGTIKTLTDAAARNKKAAAKLQAARDNIAATLTERENLLESLQYHDPTIRTWADTALPDTIARLREHPTVIGADAYSQRLPSNHALPVASSGAHD</sequence>